<evidence type="ECO:0000313" key="1">
    <source>
        <dbReference type="EMBL" id="GME99028.1"/>
    </source>
</evidence>
<accession>A0ACB5U091</accession>
<name>A0ACB5U091_AMBMO</name>
<protein>
    <submittedName>
        <fullName evidence="1">Unnamed protein product</fullName>
    </submittedName>
</protein>
<organism evidence="1 2">
    <name type="scientific">Ambrosiozyma monospora</name>
    <name type="common">Yeast</name>
    <name type="synonym">Endomycopsis monosporus</name>
    <dbReference type="NCBI Taxonomy" id="43982"/>
    <lineage>
        <taxon>Eukaryota</taxon>
        <taxon>Fungi</taxon>
        <taxon>Dikarya</taxon>
        <taxon>Ascomycota</taxon>
        <taxon>Saccharomycotina</taxon>
        <taxon>Pichiomycetes</taxon>
        <taxon>Pichiales</taxon>
        <taxon>Pichiaceae</taxon>
        <taxon>Ambrosiozyma</taxon>
    </lineage>
</organism>
<dbReference type="Proteomes" id="UP001165064">
    <property type="component" value="Unassembled WGS sequence"/>
</dbReference>
<comment type="caution">
    <text evidence="1">The sequence shown here is derived from an EMBL/GenBank/DDBJ whole genome shotgun (WGS) entry which is preliminary data.</text>
</comment>
<reference evidence="1" key="1">
    <citation type="submission" date="2023-04" db="EMBL/GenBank/DDBJ databases">
        <title>Ambrosiozyma monospora NBRC 10751.</title>
        <authorList>
            <person name="Ichikawa N."/>
            <person name="Sato H."/>
            <person name="Tonouchi N."/>
        </authorList>
    </citation>
    <scope>NUCLEOTIDE SEQUENCE</scope>
    <source>
        <strain evidence="1">NBRC 10751</strain>
    </source>
</reference>
<dbReference type="EMBL" id="BSXS01010832">
    <property type="protein sequence ID" value="GME99028.1"/>
    <property type="molecule type" value="Genomic_DNA"/>
</dbReference>
<keyword evidence="2" id="KW-1185">Reference proteome</keyword>
<sequence>MTAYSWAPLQSILLARVIKPFQLTKHTSPITPGDLIFIFEHELTTQTWVRGYLATLAMPSDFSSATVSIERLPESKVSLSIIPWSHLDVLGPIDNNSSPSTSIPVPATNSLTINPMNIKSRRVSTITTSTAPSTPYDTDRFSLSSANLNYINSINNNQSGTGITPSVVSNKPVPPPVPFQDYICSSSISLDSGFQGIVKEIALVLATINVHVYSLYTRGDYDNVSRLIAIFDELDFYRTNFEYGLLTRREIHQAKRQVAMLMASVGKIVGRSNEIFCQGSHFRFVDVSGYLAVLARDVNNGCELYASQDVVPRQPNDDGLKT</sequence>
<proteinExistence type="predicted"/>
<gene>
    <name evidence="1" type="ORF">Amon02_001059700</name>
</gene>
<evidence type="ECO:0000313" key="2">
    <source>
        <dbReference type="Proteomes" id="UP001165064"/>
    </source>
</evidence>